<dbReference type="SUPFAM" id="SSF52540">
    <property type="entry name" value="P-loop containing nucleoside triphosphate hydrolases"/>
    <property type="match status" value="1"/>
</dbReference>
<protein>
    <submittedName>
        <fullName evidence="5">ABC transporter ATP-binding protein</fullName>
    </submittedName>
</protein>
<feature type="domain" description="ABC transporter" evidence="4">
    <location>
        <begin position="5"/>
        <end position="226"/>
    </location>
</feature>
<keyword evidence="2" id="KW-0547">Nucleotide-binding</keyword>
<dbReference type="InterPro" id="IPR027417">
    <property type="entry name" value="P-loop_NTPase"/>
</dbReference>
<dbReference type="CDD" id="cd03230">
    <property type="entry name" value="ABC_DR_subfamily_A"/>
    <property type="match status" value="1"/>
</dbReference>
<dbReference type="PROSITE" id="PS50893">
    <property type="entry name" value="ABC_TRANSPORTER_2"/>
    <property type="match status" value="1"/>
</dbReference>
<dbReference type="Proteomes" id="UP000618943">
    <property type="component" value="Unassembled WGS sequence"/>
</dbReference>
<dbReference type="Pfam" id="PF00005">
    <property type="entry name" value="ABC_tran"/>
    <property type="match status" value="1"/>
</dbReference>
<organism evidence="5 6">
    <name type="scientific">Viridibacillus soli</name>
    <dbReference type="NCBI Taxonomy" id="2798301"/>
    <lineage>
        <taxon>Bacteria</taxon>
        <taxon>Bacillati</taxon>
        <taxon>Bacillota</taxon>
        <taxon>Bacilli</taxon>
        <taxon>Bacillales</taxon>
        <taxon>Caryophanaceae</taxon>
        <taxon>Viridibacillus</taxon>
    </lineage>
</organism>
<sequence length="292" mass="32973">MKIIMELQDITKQYREKIVLENTSFSIYANQVVALVGKNGSGKSTLLKIIGGLVKPDSGVVHKYIQPLKIGYVPEVTPSHILFTPEEYLTHMGNIRGMAKGQIQQRIDNLIETFNLQDARKTRIEHFSKGMKQKVAIMQAMLEETDLLILDEPLSGLDPISQSDLEGILLILKERGLSVVLTCHETKLLENIVDRVLLIKDHQVIQTSSLQGSVNKGNRFIFAIATETSLEELLPFIEIQQERHLNSGVNEIEATVNQEDTDKILLELLKRGASIKQLIPIHRVEEGFYNHF</sequence>
<reference evidence="5 6" key="1">
    <citation type="submission" date="2020-12" db="EMBL/GenBank/DDBJ databases">
        <title>YIM B01967 draft genome.</title>
        <authorList>
            <person name="Yan X."/>
        </authorList>
    </citation>
    <scope>NUCLEOTIDE SEQUENCE [LARGE SCALE GENOMIC DNA]</scope>
    <source>
        <strain evidence="5 6">YIM B01967</strain>
    </source>
</reference>
<keyword evidence="6" id="KW-1185">Reference proteome</keyword>
<dbReference type="InterPro" id="IPR003439">
    <property type="entry name" value="ABC_transporter-like_ATP-bd"/>
</dbReference>
<evidence type="ECO:0000313" key="6">
    <source>
        <dbReference type="Proteomes" id="UP000618943"/>
    </source>
</evidence>
<dbReference type="InterPro" id="IPR003593">
    <property type="entry name" value="AAA+_ATPase"/>
</dbReference>
<dbReference type="EMBL" id="JAEOAH010000003">
    <property type="protein sequence ID" value="MBK3493905.1"/>
    <property type="molecule type" value="Genomic_DNA"/>
</dbReference>
<dbReference type="Gene3D" id="3.40.50.300">
    <property type="entry name" value="P-loop containing nucleotide triphosphate hydrolases"/>
    <property type="match status" value="1"/>
</dbReference>
<dbReference type="SMART" id="SM00382">
    <property type="entry name" value="AAA"/>
    <property type="match status" value="1"/>
</dbReference>
<dbReference type="RefSeq" id="WP_200747913.1">
    <property type="nucleotide sequence ID" value="NZ_JAEOAH010000003.1"/>
</dbReference>
<comment type="caution">
    <text evidence="5">The sequence shown here is derived from an EMBL/GenBank/DDBJ whole genome shotgun (WGS) entry which is preliminary data.</text>
</comment>
<dbReference type="GO" id="GO:0005524">
    <property type="term" value="F:ATP binding"/>
    <property type="evidence" value="ECO:0007669"/>
    <property type="project" value="UniProtKB-KW"/>
</dbReference>
<evidence type="ECO:0000259" key="4">
    <source>
        <dbReference type="PROSITE" id="PS50893"/>
    </source>
</evidence>
<gene>
    <name evidence="5" type="ORF">JFL43_03335</name>
</gene>
<accession>A0ABS1H3D8</accession>
<evidence type="ECO:0000313" key="5">
    <source>
        <dbReference type="EMBL" id="MBK3493905.1"/>
    </source>
</evidence>
<name>A0ABS1H3D8_9BACL</name>
<keyword evidence="3 5" id="KW-0067">ATP-binding</keyword>
<dbReference type="PANTHER" id="PTHR42939:SF1">
    <property type="entry name" value="ABC TRANSPORTER ATP-BINDING PROTEIN ALBC-RELATED"/>
    <property type="match status" value="1"/>
</dbReference>
<evidence type="ECO:0000256" key="2">
    <source>
        <dbReference type="ARBA" id="ARBA00022741"/>
    </source>
</evidence>
<proteinExistence type="predicted"/>
<evidence type="ECO:0000256" key="1">
    <source>
        <dbReference type="ARBA" id="ARBA00022448"/>
    </source>
</evidence>
<dbReference type="PANTHER" id="PTHR42939">
    <property type="entry name" value="ABC TRANSPORTER ATP-BINDING PROTEIN ALBC-RELATED"/>
    <property type="match status" value="1"/>
</dbReference>
<evidence type="ECO:0000256" key="3">
    <source>
        <dbReference type="ARBA" id="ARBA00022840"/>
    </source>
</evidence>
<dbReference type="InterPro" id="IPR051782">
    <property type="entry name" value="ABC_Transporter_VariousFunc"/>
</dbReference>
<keyword evidence="1" id="KW-0813">Transport</keyword>